<keyword evidence="4" id="KW-1185">Reference proteome</keyword>
<feature type="transmembrane region" description="Helical" evidence="2">
    <location>
        <begin position="164"/>
        <end position="183"/>
    </location>
</feature>
<sequence>MLVAYLTRGVKAGVVAGLAFGLLLALVANPLVAFADELGHEGGEAVGEPATGGHHDAGGGHHHDAGGGHHSDVGSGHHETAVPAAVTNAVSVLSGVLWGVLLGGVVFGFAFYLLEPAIPGAERSKSYLLAAAGFVTVSGAPWLVLPPQPPGVSQSLPTETRTLLYAGMMVAGALVCLLSGYAYQRLREAHGRGATVLAAVLPFGLLAVPAAFAPANPVESALPSDLATGLVGMTVFGQALLWALLAAAHARFRRRSVGDRSSEVASARSDAPAAAD</sequence>
<dbReference type="EMBL" id="JBHUDP010000002">
    <property type="protein sequence ID" value="MFD1685571.1"/>
    <property type="molecule type" value="Genomic_DNA"/>
</dbReference>
<evidence type="ECO:0000256" key="2">
    <source>
        <dbReference type="SAM" id="Phobius"/>
    </source>
</evidence>
<gene>
    <name evidence="3" type="ORF">ACFSAS_08100</name>
</gene>
<feature type="transmembrane region" description="Helical" evidence="2">
    <location>
        <begin position="126"/>
        <end position="144"/>
    </location>
</feature>
<reference evidence="3 4" key="1">
    <citation type="journal article" date="2019" name="Int. J. Syst. Evol. Microbiol.">
        <title>The Global Catalogue of Microorganisms (GCM) 10K type strain sequencing project: providing services to taxonomists for standard genome sequencing and annotation.</title>
        <authorList>
            <consortium name="The Broad Institute Genomics Platform"/>
            <consortium name="The Broad Institute Genome Sequencing Center for Infectious Disease"/>
            <person name="Wu L."/>
            <person name="Ma J."/>
        </authorList>
    </citation>
    <scope>NUCLEOTIDE SEQUENCE [LARGE SCALE GENOMIC DNA]</scope>
    <source>
        <strain evidence="3 4">CGMCC 1.10387</strain>
    </source>
</reference>
<keyword evidence="2" id="KW-0812">Transmembrane</keyword>
<feature type="transmembrane region" description="Helical" evidence="2">
    <location>
        <begin position="226"/>
        <end position="247"/>
    </location>
</feature>
<dbReference type="InterPro" id="IPR012666">
    <property type="entry name" value="CbtA_put"/>
</dbReference>
<protein>
    <submittedName>
        <fullName evidence="3">CbtA family protein</fullName>
    </submittedName>
</protein>
<proteinExistence type="predicted"/>
<accession>A0ABD6DWG9</accession>
<evidence type="ECO:0000313" key="4">
    <source>
        <dbReference type="Proteomes" id="UP001597092"/>
    </source>
</evidence>
<feature type="region of interest" description="Disordered" evidence="1">
    <location>
        <begin position="43"/>
        <end position="77"/>
    </location>
</feature>
<dbReference type="RefSeq" id="WP_256306397.1">
    <property type="nucleotide sequence ID" value="NZ_JANHAW010000001.1"/>
</dbReference>
<feature type="compositionally biased region" description="Basic and acidic residues" evidence="1">
    <location>
        <begin position="53"/>
        <end position="77"/>
    </location>
</feature>
<feature type="transmembrane region" description="Helical" evidence="2">
    <location>
        <begin position="195"/>
        <end position="214"/>
    </location>
</feature>
<comment type="caution">
    <text evidence="3">The sequence shown here is derived from an EMBL/GenBank/DDBJ whole genome shotgun (WGS) entry which is preliminary data.</text>
</comment>
<dbReference type="AlphaFoldDB" id="A0ABD6DWG9"/>
<dbReference type="Proteomes" id="UP001597092">
    <property type="component" value="Unassembled WGS sequence"/>
</dbReference>
<dbReference type="Pfam" id="PF09490">
    <property type="entry name" value="CbtA"/>
    <property type="match status" value="1"/>
</dbReference>
<keyword evidence="2" id="KW-0472">Membrane</keyword>
<feature type="transmembrane region" description="Helical" evidence="2">
    <location>
        <begin position="96"/>
        <end position="114"/>
    </location>
</feature>
<organism evidence="3 4">
    <name type="scientific">Halobellus litoreus</name>
    <dbReference type="NCBI Taxonomy" id="755310"/>
    <lineage>
        <taxon>Archaea</taxon>
        <taxon>Methanobacteriati</taxon>
        <taxon>Methanobacteriota</taxon>
        <taxon>Stenosarchaea group</taxon>
        <taxon>Halobacteria</taxon>
        <taxon>Halobacteriales</taxon>
        <taxon>Haloferacaceae</taxon>
        <taxon>Halobellus</taxon>
    </lineage>
</organism>
<name>A0ABD6DWG9_9EURY</name>
<evidence type="ECO:0000256" key="1">
    <source>
        <dbReference type="SAM" id="MobiDB-lite"/>
    </source>
</evidence>
<evidence type="ECO:0000313" key="3">
    <source>
        <dbReference type="EMBL" id="MFD1685571.1"/>
    </source>
</evidence>
<keyword evidence="2" id="KW-1133">Transmembrane helix</keyword>